<gene>
    <name evidence="1" type="ORF">CLV58_1029</name>
</gene>
<dbReference type="Gene3D" id="1.10.10.10">
    <property type="entry name" value="Winged helix-like DNA-binding domain superfamily/Winged helix DNA-binding domain"/>
    <property type="match status" value="1"/>
</dbReference>
<dbReference type="RefSeq" id="WP_106136135.1">
    <property type="nucleotide sequence ID" value="NZ_PVTE01000002.1"/>
</dbReference>
<dbReference type="PANTHER" id="PTHR34849">
    <property type="entry name" value="SSL5025 PROTEIN"/>
    <property type="match status" value="1"/>
</dbReference>
<evidence type="ECO:0000313" key="1">
    <source>
        <dbReference type="EMBL" id="PRY45265.1"/>
    </source>
</evidence>
<name>A0A2T0TI31_9BACT</name>
<dbReference type="PANTHER" id="PTHR34849:SF3">
    <property type="entry name" value="SSR2962 PROTEIN"/>
    <property type="match status" value="1"/>
</dbReference>
<proteinExistence type="predicted"/>
<dbReference type="Pfam" id="PF04255">
    <property type="entry name" value="DUF433"/>
    <property type="match status" value="1"/>
</dbReference>
<dbReference type="InterPro" id="IPR007367">
    <property type="entry name" value="DUF433"/>
</dbReference>
<keyword evidence="2" id="KW-1185">Reference proteome</keyword>
<organism evidence="1 2">
    <name type="scientific">Spirosoma oryzae</name>
    <dbReference type="NCBI Taxonomy" id="1469603"/>
    <lineage>
        <taxon>Bacteria</taxon>
        <taxon>Pseudomonadati</taxon>
        <taxon>Bacteroidota</taxon>
        <taxon>Cytophagia</taxon>
        <taxon>Cytophagales</taxon>
        <taxon>Cytophagaceae</taxon>
        <taxon>Spirosoma</taxon>
    </lineage>
</organism>
<dbReference type="InterPro" id="IPR009057">
    <property type="entry name" value="Homeodomain-like_sf"/>
</dbReference>
<dbReference type="OrthoDB" id="1494556at2"/>
<dbReference type="EMBL" id="PVTE01000002">
    <property type="protein sequence ID" value="PRY45265.1"/>
    <property type="molecule type" value="Genomic_DNA"/>
</dbReference>
<accession>A0A2T0TI31</accession>
<dbReference type="Proteomes" id="UP000238375">
    <property type="component" value="Unassembled WGS sequence"/>
</dbReference>
<evidence type="ECO:0000313" key="2">
    <source>
        <dbReference type="Proteomes" id="UP000238375"/>
    </source>
</evidence>
<sequence>MNWQEYIHTDSAVLAGKPVIKGTRISVELILERLANGWTEQMILESYPHLPKNALPAVYTFLLENIREDVFQIPTTLRQAS</sequence>
<comment type="caution">
    <text evidence="1">The sequence shown here is derived from an EMBL/GenBank/DDBJ whole genome shotgun (WGS) entry which is preliminary data.</text>
</comment>
<dbReference type="AlphaFoldDB" id="A0A2T0TI31"/>
<dbReference type="InterPro" id="IPR036388">
    <property type="entry name" value="WH-like_DNA-bd_sf"/>
</dbReference>
<protein>
    <submittedName>
        <fullName evidence="1">Uncharacterized protein (DUF433 family)</fullName>
    </submittedName>
</protein>
<reference evidence="1 2" key="1">
    <citation type="submission" date="2018-03" db="EMBL/GenBank/DDBJ databases">
        <title>Genomic Encyclopedia of Archaeal and Bacterial Type Strains, Phase II (KMG-II): from individual species to whole genera.</title>
        <authorList>
            <person name="Goeker M."/>
        </authorList>
    </citation>
    <scope>NUCLEOTIDE SEQUENCE [LARGE SCALE GENOMIC DNA]</scope>
    <source>
        <strain evidence="1 2">DSM 28354</strain>
    </source>
</reference>
<dbReference type="SUPFAM" id="SSF46689">
    <property type="entry name" value="Homeodomain-like"/>
    <property type="match status" value="1"/>
</dbReference>